<dbReference type="GO" id="GO:0005634">
    <property type="term" value="C:nucleus"/>
    <property type="evidence" value="ECO:0007669"/>
    <property type="project" value="UniProtKB-SubCell"/>
</dbReference>
<dbReference type="Proteomes" id="UP000807342">
    <property type="component" value="Unassembled WGS sequence"/>
</dbReference>
<dbReference type="Pfam" id="PF25772">
    <property type="entry name" value="HEAT_RRP12_N"/>
    <property type="match status" value="1"/>
</dbReference>
<evidence type="ECO:0000313" key="7">
    <source>
        <dbReference type="EMBL" id="KAF9453999.1"/>
    </source>
</evidence>
<feature type="domain" description="RRP12 N-terminal HEAT" evidence="6">
    <location>
        <begin position="12"/>
        <end position="268"/>
    </location>
</feature>
<accession>A0A9P6CAB9</accession>
<dbReference type="Gene3D" id="1.25.10.10">
    <property type="entry name" value="Leucine-rich Repeat Variant"/>
    <property type="match status" value="2"/>
</dbReference>
<dbReference type="InterPro" id="IPR057860">
    <property type="entry name" value="HEAT_RRP12_N"/>
</dbReference>
<dbReference type="InterPro" id="IPR011989">
    <property type="entry name" value="ARM-like"/>
</dbReference>
<organism evidence="7 8">
    <name type="scientific">Macrolepiota fuliginosa MF-IS2</name>
    <dbReference type="NCBI Taxonomy" id="1400762"/>
    <lineage>
        <taxon>Eukaryota</taxon>
        <taxon>Fungi</taxon>
        <taxon>Dikarya</taxon>
        <taxon>Basidiomycota</taxon>
        <taxon>Agaricomycotina</taxon>
        <taxon>Agaricomycetes</taxon>
        <taxon>Agaricomycetidae</taxon>
        <taxon>Agaricales</taxon>
        <taxon>Agaricineae</taxon>
        <taxon>Agaricaceae</taxon>
        <taxon>Macrolepiota</taxon>
    </lineage>
</organism>
<name>A0A9P6CAB9_9AGAR</name>
<evidence type="ECO:0000256" key="4">
    <source>
        <dbReference type="SAM" id="MobiDB-lite"/>
    </source>
</evidence>
<feature type="compositionally biased region" description="Acidic residues" evidence="4">
    <location>
        <begin position="1126"/>
        <end position="1137"/>
    </location>
</feature>
<feature type="compositionally biased region" description="Basic and acidic residues" evidence="4">
    <location>
        <begin position="1060"/>
        <end position="1070"/>
    </location>
</feature>
<comment type="caution">
    <text evidence="7">The sequence shown here is derived from an EMBL/GenBank/DDBJ whole genome shotgun (WGS) entry which is preliminary data.</text>
</comment>
<reference evidence="7" key="1">
    <citation type="submission" date="2020-11" db="EMBL/GenBank/DDBJ databases">
        <authorList>
            <consortium name="DOE Joint Genome Institute"/>
            <person name="Ahrendt S."/>
            <person name="Riley R."/>
            <person name="Andreopoulos W."/>
            <person name="Labutti K."/>
            <person name="Pangilinan J."/>
            <person name="Ruiz-Duenas F.J."/>
            <person name="Barrasa J.M."/>
            <person name="Sanchez-Garcia M."/>
            <person name="Camarero S."/>
            <person name="Miyauchi S."/>
            <person name="Serrano A."/>
            <person name="Linde D."/>
            <person name="Babiker R."/>
            <person name="Drula E."/>
            <person name="Ayuso-Fernandez I."/>
            <person name="Pacheco R."/>
            <person name="Padilla G."/>
            <person name="Ferreira P."/>
            <person name="Barriuso J."/>
            <person name="Kellner H."/>
            <person name="Castanera R."/>
            <person name="Alfaro M."/>
            <person name="Ramirez L."/>
            <person name="Pisabarro A.G."/>
            <person name="Kuo A."/>
            <person name="Tritt A."/>
            <person name="Lipzen A."/>
            <person name="He G."/>
            <person name="Yan M."/>
            <person name="Ng V."/>
            <person name="Cullen D."/>
            <person name="Martin F."/>
            <person name="Rosso M.-N."/>
            <person name="Henrissat B."/>
            <person name="Hibbett D."/>
            <person name="Martinez A.T."/>
            <person name="Grigoriev I.V."/>
        </authorList>
    </citation>
    <scope>NUCLEOTIDE SEQUENCE</scope>
    <source>
        <strain evidence="7">MF-IS2</strain>
    </source>
</reference>
<dbReference type="PANTHER" id="PTHR48287:SF1">
    <property type="entry name" value="ARM REPEAT SUPERFAMILY PROTEIN"/>
    <property type="match status" value="1"/>
</dbReference>
<evidence type="ECO:0000256" key="1">
    <source>
        <dbReference type="ARBA" id="ARBA00004123"/>
    </source>
</evidence>
<feature type="region of interest" description="Disordered" evidence="4">
    <location>
        <begin position="999"/>
        <end position="1222"/>
    </location>
</feature>
<dbReference type="AlphaFoldDB" id="A0A9P6CAB9"/>
<evidence type="ECO:0000259" key="6">
    <source>
        <dbReference type="Pfam" id="PF25772"/>
    </source>
</evidence>
<evidence type="ECO:0000313" key="8">
    <source>
        <dbReference type="Proteomes" id="UP000807342"/>
    </source>
</evidence>
<keyword evidence="3" id="KW-0539">Nucleus</keyword>
<proteinExistence type="inferred from homology"/>
<protein>
    <submittedName>
        <fullName evidence="7">NUC173-domain-containing protein</fullName>
    </submittedName>
</protein>
<dbReference type="EMBL" id="MU151057">
    <property type="protein sequence ID" value="KAF9453999.1"/>
    <property type="molecule type" value="Genomic_DNA"/>
</dbReference>
<dbReference type="InterPro" id="IPR052087">
    <property type="entry name" value="RRP12"/>
</dbReference>
<dbReference type="InterPro" id="IPR012978">
    <property type="entry name" value="HEAT_RRP12"/>
</dbReference>
<dbReference type="Pfam" id="PF08161">
    <property type="entry name" value="RRP12_HEAT"/>
    <property type="match status" value="1"/>
</dbReference>
<dbReference type="SUPFAM" id="SSF48371">
    <property type="entry name" value="ARM repeat"/>
    <property type="match status" value="1"/>
</dbReference>
<feature type="compositionally biased region" description="Acidic residues" evidence="4">
    <location>
        <begin position="1174"/>
        <end position="1184"/>
    </location>
</feature>
<dbReference type="PANTHER" id="PTHR48287">
    <property type="entry name" value="ARM REPEAT SUPERFAMILY PROTEIN"/>
    <property type="match status" value="1"/>
</dbReference>
<feature type="compositionally biased region" description="Basic residues" evidence="4">
    <location>
        <begin position="999"/>
        <end position="1008"/>
    </location>
</feature>
<keyword evidence="8" id="KW-1185">Reference proteome</keyword>
<evidence type="ECO:0000256" key="3">
    <source>
        <dbReference type="ARBA" id="ARBA00023242"/>
    </source>
</evidence>
<feature type="domain" description="RRP12 HEAT" evidence="5">
    <location>
        <begin position="338"/>
        <end position="638"/>
    </location>
</feature>
<gene>
    <name evidence="7" type="ORF">P691DRAFT_693645</name>
</gene>
<sequence>MEDALAKIRPHTSSSLPHQKTPATLLIAIESTFKEQSTNPSPTAYFAALLTTLDGTLQRKDTSLDEGAVLPAELYLLALIAPFVSKPVIRTHLTTLLNLTAPLFPILTPHAPPIRSQLSLYHAIFQSLDRSQLDTLGIRQTFASILSLCIDPRPKVRRKAADVVKDALCNPPSPLMRHPYAERTAEWVKAALTESSSAPFGKGKSKQQLGGPENAIHVLTFLRPVLSHLPPSMLPQITELLLHLPRLGNPYLSQSSYSILSDLFTLPDEDGESKAGDQLPEVLRVVLSSPPTKTDTTISPVWVQVLGDAMQAYGAINADACDRELSKVWKAVWNFLDSNDAATRKAVVHSLSILIHCCSSSLIATAVTDPHGSSTIPKIISQVSKALENIAYARSMPELLAIISALVTGLKSRTSRRSPTAAEVLLLPLIAQVGDLRTRKSFEHKEAADVTLGMAMQVLGPKVLLQVLPLNLEPEQRKAGGEPRAYLLPLLTQPHPSPLGHFVSYFVPLSERMFDLQQTAETEGRQSEAKVWSVLVGQVWTGLAGYCYAAVDLKEALSPAFAQLLSQLLYSQTELRPAILKALKVLVESNQIVSRDGGDSPQRPLVEGVDLEEVASNIAFLKTQAESWLAVLFNVFGSVNRDSKGMVGDVISAWASIADEQVIAGAYRKVIDLFRVNLGNAQNAPTTANSSSEAGNATAMTQDILVLLLPYLSRADANALFEFCLTPEVLSGRDNGVQKRGYKILAKLAESKKVDVDVVAILKKLDELLEGLTPAAKKDRFNLLSTVVSQLPSSALHVIPSIIPEVVLGTKEPSEKARGSAFDVILVMGRKMSAGGIVKRNLIDGMDEDTNDEAVANIEEFMTMVAGGLAGASPHMISATVTAISRLVFEFKDTISPKMHTEILQTLLVFLTSANREIVKSVLGFIKLAIHTLPTELLRPYLGELVPALLKWSHDHKNHFKVKVRHIFERMLRRFNWEEVYTCAGNDETGKVLLNIKKRKDRAKRKKTAREEAGEDEDEPQDHKPTAGDAFEDVLYGSESELEDSDEDGPAPTKKPGKRKNTEHGTRLRLDDEEPMDLLQGAAGHVTNAKSNRRRKPGQDAAHFKTDDNTGKMVIDDDSNSGNDNEAAEGGDGEEDVAGNAYKESMTSVDGFTRGPGGRIKFNKDTKKRRREDNDNDDDIEMADGENVSAGRKKSKNKEKNEPRIGHEFKAKRAGGDVKKHGVDPYAYLSLSEASKRGKSNKRIGITSKR</sequence>
<evidence type="ECO:0000259" key="5">
    <source>
        <dbReference type="Pfam" id="PF08161"/>
    </source>
</evidence>
<feature type="compositionally biased region" description="Acidic residues" evidence="4">
    <location>
        <begin position="1040"/>
        <end position="1049"/>
    </location>
</feature>
<comment type="similarity">
    <text evidence="2">Belongs to the RRP12 family.</text>
</comment>
<evidence type="ECO:0000256" key="2">
    <source>
        <dbReference type="ARBA" id="ARBA00007690"/>
    </source>
</evidence>
<feature type="compositionally biased region" description="Basic and acidic residues" evidence="4">
    <location>
        <begin position="1198"/>
        <end position="1222"/>
    </location>
</feature>
<dbReference type="OrthoDB" id="2192888at2759"/>
<dbReference type="InterPro" id="IPR016024">
    <property type="entry name" value="ARM-type_fold"/>
</dbReference>
<comment type="subcellular location">
    <subcellularLocation>
        <location evidence="1">Nucleus</location>
    </subcellularLocation>
</comment>